<dbReference type="Ensembl" id="ENSCINT00000005755.3">
    <property type="protein sequence ID" value="ENSCINP00000005755.3"/>
    <property type="gene ID" value="ENSCING00000002812.3"/>
</dbReference>
<dbReference type="GO" id="GO:0005739">
    <property type="term" value="C:mitochondrion"/>
    <property type="evidence" value="ECO:0000318"/>
    <property type="project" value="GO_Central"/>
</dbReference>
<reference evidence="13" key="4">
    <citation type="submission" date="2025-09" db="UniProtKB">
        <authorList>
            <consortium name="Ensembl"/>
        </authorList>
    </citation>
    <scope>IDENTIFICATION</scope>
</reference>
<dbReference type="FunFam" id="3.40.50.300:FF:000461">
    <property type="entry name" value="Deoxycytidine kinase"/>
    <property type="match status" value="1"/>
</dbReference>
<evidence type="ECO:0000256" key="3">
    <source>
        <dbReference type="ARBA" id="ARBA00022679"/>
    </source>
</evidence>
<dbReference type="PANTHER" id="PTHR10513">
    <property type="entry name" value="DEOXYNUCLEOSIDE KINASE"/>
    <property type="match status" value="1"/>
</dbReference>
<dbReference type="EC" id="2.7.1.113" evidence="7"/>
<dbReference type="Proteomes" id="UP000008144">
    <property type="component" value="Chromosome 14"/>
</dbReference>
<evidence type="ECO:0000256" key="11">
    <source>
        <dbReference type="PIRSR" id="PIRSR000705-3"/>
    </source>
</evidence>
<dbReference type="GO" id="GO:0005737">
    <property type="term" value="C:cytoplasm"/>
    <property type="evidence" value="ECO:0000318"/>
    <property type="project" value="GO_Central"/>
</dbReference>
<accession>F6WZU2</accession>
<evidence type="ECO:0000256" key="4">
    <source>
        <dbReference type="ARBA" id="ARBA00022741"/>
    </source>
</evidence>
<dbReference type="OMA" id="EAMVMTP"/>
<evidence type="ECO:0000256" key="5">
    <source>
        <dbReference type="ARBA" id="ARBA00022777"/>
    </source>
</evidence>
<evidence type="ECO:0000259" key="12">
    <source>
        <dbReference type="Pfam" id="PF01712"/>
    </source>
</evidence>
<dbReference type="InterPro" id="IPR031314">
    <property type="entry name" value="DNK_dom"/>
</dbReference>
<feature type="binding site" evidence="10">
    <location>
        <position position="57"/>
    </location>
    <ligand>
        <name>substrate</name>
    </ligand>
</feature>
<feature type="binding site" evidence="10">
    <location>
        <position position="89"/>
    </location>
    <ligand>
        <name>substrate</name>
    </ligand>
</feature>
<dbReference type="STRING" id="7719.ENSCINP00000005755"/>
<organism evidence="13 14">
    <name type="scientific">Ciona intestinalis</name>
    <name type="common">Transparent sea squirt</name>
    <name type="synonym">Ascidia intestinalis</name>
    <dbReference type="NCBI Taxonomy" id="7719"/>
    <lineage>
        <taxon>Eukaryota</taxon>
        <taxon>Metazoa</taxon>
        <taxon>Chordata</taxon>
        <taxon>Tunicata</taxon>
        <taxon>Ascidiacea</taxon>
        <taxon>Phlebobranchia</taxon>
        <taxon>Cionidae</taxon>
        <taxon>Ciona</taxon>
    </lineage>
</organism>
<feature type="binding site" evidence="11">
    <location>
        <begin position="192"/>
        <end position="196"/>
    </location>
    <ligand>
        <name>ATP</name>
        <dbReference type="ChEBI" id="CHEBI:30616"/>
    </ligand>
</feature>
<dbReference type="InterPro" id="IPR027417">
    <property type="entry name" value="P-loop_NTPase"/>
</dbReference>
<dbReference type="CDD" id="cd01673">
    <property type="entry name" value="dNK"/>
    <property type="match status" value="1"/>
</dbReference>
<reference evidence="14" key="1">
    <citation type="journal article" date="2002" name="Science">
        <title>The draft genome of Ciona intestinalis: insights into chordate and vertebrate origins.</title>
        <authorList>
            <person name="Dehal P."/>
            <person name="Satou Y."/>
            <person name="Campbell R.K."/>
            <person name="Chapman J."/>
            <person name="Degnan B."/>
            <person name="De Tomaso A."/>
            <person name="Davidson B."/>
            <person name="Di Gregorio A."/>
            <person name="Gelpke M."/>
            <person name="Goodstein D.M."/>
            <person name="Harafuji N."/>
            <person name="Hastings K.E."/>
            <person name="Ho I."/>
            <person name="Hotta K."/>
            <person name="Huang W."/>
            <person name="Kawashima T."/>
            <person name="Lemaire P."/>
            <person name="Martinez D."/>
            <person name="Meinertzhagen I.A."/>
            <person name="Necula S."/>
            <person name="Nonaka M."/>
            <person name="Putnam N."/>
            <person name="Rash S."/>
            <person name="Saiga H."/>
            <person name="Satake M."/>
            <person name="Terry A."/>
            <person name="Yamada L."/>
            <person name="Wang H.G."/>
            <person name="Awazu S."/>
            <person name="Azumi K."/>
            <person name="Boore J."/>
            <person name="Branno M."/>
            <person name="Chin-Bow S."/>
            <person name="DeSantis R."/>
            <person name="Doyle S."/>
            <person name="Francino P."/>
            <person name="Keys D.N."/>
            <person name="Haga S."/>
            <person name="Hayashi H."/>
            <person name="Hino K."/>
            <person name="Imai K.S."/>
            <person name="Inaba K."/>
            <person name="Kano S."/>
            <person name="Kobayashi K."/>
            <person name="Kobayashi M."/>
            <person name="Lee B.I."/>
            <person name="Makabe K.W."/>
            <person name="Manohar C."/>
            <person name="Matassi G."/>
            <person name="Medina M."/>
            <person name="Mochizuki Y."/>
            <person name="Mount S."/>
            <person name="Morishita T."/>
            <person name="Miura S."/>
            <person name="Nakayama A."/>
            <person name="Nishizaka S."/>
            <person name="Nomoto H."/>
            <person name="Ohta F."/>
            <person name="Oishi K."/>
            <person name="Rigoutsos I."/>
            <person name="Sano M."/>
            <person name="Sasaki A."/>
            <person name="Sasakura Y."/>
            <person name="Shoguchi E."/>
            <person name="Shin-i T."/>
            <person name="Spagnuolo A."/>
            <person name="Stainier D."/>
            <person name="Suzuki M.M."/>
            <person name="Tassy O."/>
            <person name="Takatori N."/>
            <person name="Tokuoka M."/>
            <person name="Yagi K."/>
            <person name="Yoshizaki F."/>
            <person name="Wada S."/>
            <person name="Zhang C."/>
            <person name="Hyatt P.D."/>
            <person name="Larimer F."/>
            <person name="Detter C."/>
            <person name="Doggett N."/>
            <person name="Glavina T."/>
            <person name="Hawkins T."/>
            <person name="Richardson P."/>
            <person name="Lucas S."/>
            <person name="Kohara Y."/>
            <person name="Levine M."/>
            <person name="Satoh N."/>
            <person name="Rokhsar D.S."/>
        </authorList>
    </citation>
    <scope>NUCLEOTIDE SEQUENCE [LARGE SCALE GENOMIC DNA]</scope>
</reference>
<dbReference type="InterPro" id="IPR050566">
    <property type="entry name" value="Deoxyribonucleoside_kinase"/>
</dbReference>
<feature type="binding site" evidence="10">
    <location>
        <position position="100"/>
    </location>
    <ligand>
        <name>substrate</name>
    </ligand>
</feature>
<dbReference type="InterPro" id="IPR002624">
    <property type="entry name" value="DCK/DGK"/>
</dbReference>
<evidence type="ECO:0000256" key="7">
    <source>
        <dbReference type="ARBA" id="ARBA00039043"/>
    </source>
</evidence>
<feature type="binding site" evidence="10">
    <location>
        <position position="201"/>
    </location>
    <ligand>
        <name>substrate</name>
    </ligand>
</feature>
<dbReference type="GO" id="GO:0004138">
    <property type="term" value="F:deoxyguanosine kinase activity"/>
    <property type="evidence" value="ECO:0007669"/>
    <property type="project" value="UniProtKB-EC"/>
</dbReference>
<dbReference type="PANTHER" id="PTHR10513:SF35">
    <property type="entry name" value="DEOXYADENOSINE KINASE"/>
    <property type="match status" value="1"/>
</dbReference>
<feature type="binding site" evidence="11">
    <location>
        <begin position="243"/>
        <end position="245"/>
    </location>
    <ligand>
        <name>ATP</name>
        <dbReference type="ChEBI" id="CHEBI:30616"/>
    </ligand>
</feature>
<feature type="binding site" evidence="10">
    <location>
        <position position="133"/>
    </location>
    <ligand>
        <name>substrate</name>
    </ligand>
</feature>
<comment type="catalytic activity">
    <reaction evidence="8">
        <text>2'-deoxyguanosine + ATP = dGMP + ADP + H(+)</text>
        <dbReference type="Rhea" id="RHEA:19201"/>
        <dbReference type="ChEBI" id="CHEBI:15378"/>
        <dbReference type="ChEBI" id="CHEBI:17172"/>
        <dbReference type="ChEBI" id="CHEBI:30616"/>
        <dbReference type="ChEBI" id="CHEBI:57673"/>
        <dbReference type="ChEBI" id="CHEBI:456216"/>
        <dbReference type="EC" id="2.7.1.113"/>
    </reaction>
</comment>
<evidence type="ECO:0000313" key="13">
    <source>
        <dbReference type="Ensembl" id="ENSCINP00000005755.3"/>
    </source>
</evidence>
<dbReference type="FunCoup" id="F6WZU2">
    <property type="interactions" value="69"/>
</dbReference>
<dbReference type="InParanoid" id="F6WZU2"/>
<dbReference type="GO" id="GO:0005524">
    <property type="term" value="F:ATP binding"/>
    <property type="evidence" value="ECO:0007669"/>
    <property type="project" value="UniProtKB-KW"/>
</dbReference>
<evidence type="ECO:0000256" key="2">
    <source>
        <dbReference type="ARBA" id="ARBA00011738"/>
    </source>
</evidence>
<comment type="subunit">
    <text evidence="2">Homodimer.</text>
</comment>
<evidence type="ECO:0000256" key="8">
    <source>
        <dbReference type="ARBA" id="ARBA00047656"/>
    </source>
</evidence>
<dbReference type="PIRSF" id="PIRSF000705">
    <property type="entry name" value="DNK"/>
    <property type="match status" value="1"/>
</dbReference>
<dbReference type="SUPFAM" id="SSF52540">
    <property type="entry name" value="P-loop containing nucleoside triphosphate hydrolases"/>
    <property type="match status" value="1"/>
</dbReference>
<dbReference type="EMBL" id="EAAA01001235">
    <property type="status" value="NOT_ANNOTATED_CDS"/>
    <property type="molecule type" value="Genomic_DNA"/>
</dbReference>
<dbReference type="HOGENOM" id="CLU_030466_1_1_1"/>
<evidence type="ECO:0000256" key="1">
    <source>
        <dbReference type="ARBA" id="ARBA00007420"/>
    </source>
</evidence>
<protein>
    <recommendedName>
        <fullName evidence="7">deoxyguanosine kinase</fullName>
        <ecNumber evidence="7">2.7.1.113</ecNumber>
    </recommendedName>
</protein>
<dbReference type="AlphaFoldDB" id="F6WZU2"/>
<feature type="binding site" evidence="10">
    <location>
        <position position="138"/>
    </location>
    <ligand>
        <name>substrate</name>
    </ligand>
</feature>
<feature type="domain" description="Deoxynucleoside kinase" evidence="12">
    <location>
        <begin position="28"/>
        <end position="263"/>
    </location>
</feature>
<dbReference type="Gene3D" id="3.40.50.300">
    <property type="entry name" value="P-loop containing nucleotide triphosphate hydrolases"/>
    <property type="match status" value="1"/>
</dbReference>
<feature type="active site" description="Proton acceptor" evidence="9">
    <location>
        <position position="132"/>
    </location>
</feature>
<dbReference type="GO" id="GO:0019136">
    <property type="term" value="F:deoxynucleoside kinase activity"/>
    <property type="evidence" value="ECO:0000318"/>
    <property type="project" value="GO_Central"/>
</dbReference>
<keyword evidence="5" id="KW-0418">Kinase</keyword>
<keyword evidence="4 11" id="KW-0547">Nucleotide-binding</keyword>
<evidence type="ECO:0000256" key="10">
    <source>
        <dbReference type="PIRSR" id="PIRSR000705-2"/>
    </source>
</evidence>
<proteinExistence type="inferred from homology"/>
<dbReference type="Pfam" id="PF01712">
    <property type="entry name" value="dNK"/>
    <property type="match status" value="1"/>
</dbReference>
<reference evidence="13" key="2">
    <citation type="journal article" date="2008" name="Genome Biol.">
        <title>Improved genome assembly and evidence-based global gene model set for the chordate Ciona intestinalis: new insight into intron and operon populations.</title>
        <authorList>
            <person name="Satou Y."/>
            <person name="Mineta K."/>
            <person name="Ogasawara M."/>
            <person name="Sasakura Y."/>
            <person name="Shoguchi E."/>
            <person name="Ueno K."/>
            <person name="Yamada L."/>
            <person name="Matsumoto J."/>
            <person name="Wasserscheid J."/>
            <person name="Dewar K."/>
            <person name="Wiley G.B."/>
            <person name="Macmil S.L."/>
            <person name="Roe B.A."/>
            <person name="Zeller R.W."/>
            <person name="Hastings K.E."/>
            <person name="Lemaire P."/>
            <person name="Lindquist E."/>
            <person name="Endo T."/>
            <person name="Hotta K."/>
            <person name="Inaba K."/>
        </authorList>
    </citation>
    <scope>NUCLEOTIDE SEQUENCE [LARGE SCALE GENOMIC DNA]</scope>
    <source>
        <strain evidence="13">wild type</strain>
    </source>
</reference>
<evidence type="ECO:0000256" key="9">
    <source>
        <dbReference type="PIRSR" id="PIRSR000705-1"/>
    </source>
</evidence>
<feature type="binding site" evidence="11">
    <location>
        <begin position="32"/>
        <end position="40"/>
    </location>
    <ligand>
        <name>ATP</name>
        <dbReference type="ChEBI" id="CHEBI:30616"/>
    </ligand>
</feature>
<comment type="similarity">
    <text evidence="1">Belongs to the DCK/DGK family.</text>
</comment>
<sequence length="265" mass="30921">YSFCTLSNCSKVRLKMDSVQTVRRGKKFAIEGNIATGKSTFLKLLESQSPDWSVVAEPVARWTNVSQDGDEVELTTSQKSGGNLLQMFYDDIHRWSYTFQSYALLSRMRLQREPLPASFTNEQVKKHVQFFERSMQSDRYIFALNCYESGCMSETEWNIYQDWSQYLVHSIGELKLDGIIYLRANPEVCYQRMLKRGRPEESGVTMEYLECLNEKHESWLYRKDVKMDESLSDVPVLVIDCNEEFVTNPEKHQSMMSMVHKFVGN</sequence>
<keyword evidence="14" id="KW-1185">Reference proteome</keyword>
<evidence type="ECO:0000313" key="14">
    <source>
        <dbReference type="Proteomes" id="UP000008144"/>
    </source>
</evidence>
<evidence type="ECO:0000256" key="6">
    <source>
        <dbReference type="ARBA" id="ARBA00022840"/>
    </source>
</evidence>
<name>F6WZU2_CIOIN</name>
<dbReference type="GeneTree" id="ENSGT00940000171584"/>
<reference evidence="13" key="3">
    <citation type="submission" date="2025-08" db="UniProtKB">
        <authorList>
            <consortium name="Ensembl"/>
        </authorList>
    </citation>
    <scope>IDENTIFICATION</scope>
</reference>
<keyword evidence="6 11" id="KW-0067">ATP-binding</keyword>
<keyword evidence="3" id="KW-0808">Transferase</keyword>